<comment type="caution">
    <text evidence="2">The sequence shown here is derived from an EMBL/GenBank/DDBJ whole genome shotgun (WGS) entry which is preliminary data.</text>
</comment>
<dbReference type="EMBL" id="VEVO01000002">
    <property type="protein sequence ID" value="KAF0045992.1"/>
    <property type="molecule type" value="Genomic_DNA"/>
</dbReference>
<proteinExistence type="predicted"/>
<reference evidence="2 3" key="1">
    <citation type="submission" date="2019-06" db="EMBL/GenBank/DDBJ databases">
        <title>Draft genomes of female and male turbot (Scophthalmus maximus).</title>
        <authorList>
            <person name="Xu H."/>
            <person name="Xu X.-W."/>
            <person name="Shao C."/>
            <person name="Chen S."/>
        </authorList>
    </citation>
    <scope>NUCLEOTIDE SEQUENCE [LARGE SCALE GENOMIC DNA]</scope>
    <source>
        <strain evidence="2">Ysfricsl-2016a</strain>
        <tissue evidence="2">Blood</tissue>
    </source>
</reference>
<feature type="region of interest" description="Disordered" evidence="1">
    <location>
        <begin position="1"/>
        <end position="64"/>
    </location>
</feature>
<dbReference type="Proteomes" id="UP000438429">
    <property type="component" value="Unassembled WGS sequence"/>
</dbReference>
<accession>A0A6A4TVD9</accession>
<dbReference type="AlphaFoldDB" id="A0A6A4TVD9"/>
<gene>
    <name evidence="2" type="ORF">F2P81_002521</name>
</gene>
<sequence length="76" mass="8354">MRSESVAGAAAMSGRHRSEHRRAQHKQHEVLIFRPHTARKSSSTSLGAVSLEPEEASDTVATFPHGHPRTCRSILI</sequence>
<feature type="compositionally biased region" description="Basic residues" evidence="1">
    <location>
        <begin position="14"/>
        <end position="25"/>
    </location>
</feature>
<protein>
    <submittedName>
        <fullName evidence="2">Uncharacterized protein</fullName>
    </submittedName>
</protein>
<organism evidence="2 3">
    <name type="scientific">Scophthalmus maximus</name>
    <name type="common">Turbot</name>
    <name type="synonym">Psetta maxima</name>
    <dbReference type="NCBI Taxonomy" id="52904"/>
    <lineage>
        <taxon>Eukaryota</taxon>
        <taxon>Metazoa</taxon>
        <taxon>Chordata</taxon>
        <taxon>Craniata</taxon>
        <taxon>Vertebrata</taxon>
        <taxon>Euteleostomi</taxon>
        <taxon>Actinopterygii</taxon>
        <taxon>Neopterygii</taxon>
        <taxon>Teleostei</taxon>
        <taxon>Neoteleostei</taxon>
        <taxon>Acanthomorphata</taxon>
        <taxon>Carangaria</taxon>
        <taxon>Pleuronectiformes</taxon>
        <taxon>Pleuronectoidei</taxon>
        <taxon>Scophthalmidae</taxon>
        <taxon>Scophthalmus</taxon>
    </lineage>
</organism>
<name>A0A6A4TVD9_SCOMX</name>
<evidence type="ECO:0000313" key="3">
    <source>
        <dbReference type="Proteomes" id="UP000438429"/>
    </source>
</evidence>
<evidence type="ECO:0000313" key="2">
    <source>
        <dbReference type="EMBL" id="KAF0045992.1"/>
    </source>
</evidence>
<evidence type="ECO:0000256" key="1">
    <source>
        <dbReference type="SAM" id="MobiDB-lite"/>
    </source>
</evidence>